<sequence length="176" mass="18574">MAKASRRADVSGGPYRFRMTTTSGGGTFEAATGDGPPLPAAEAEQRSREVRTARDGLLQIRRLTNGQGGDPKAVPAEWERGRPVRAVALALESGGLTPSSVDASGTRVDTGYRVRTGDRPATAVVEWLGPPGSGAAQEEAEALAACMAALTRLGWDALLYRGPRGRRFLEVEPMNP</sequence>
<organism evidence="2 3">
    <name type="scientific">Streptomyces gardneri</name>
    <dbReference type="NCBI Taxonomy" id="66892"/>
    <lineage>
        <taxon>Bacteria</taxon>
        <taxon>Bacillati</taxon>
        <taxon>Actinomycetota</taxon>
        <taxon>Actinomycetes</taxon>
        <taxon>Kitasatosporales</taxon>
        <taxon>Streptomycetaceae</taxon>
        <taxon>Streptomyces</taxon>
    </lineage>
</organism>
<comment type="caution">
    <text evidence="2">The sequence shown here is derived from an EMBL/GenBank/DDBJ whole genome shotgun (WGS) entry which is preliminary data.</text>
</comment>
<accession>A0A4Y3RFM8</accession>
<proteinExistence type="predicted"/>
<protein>
    <submittedName>
        <fullName evidence="2">Uncharacterized protein</fullName>
    </submittedName>
</protein>
<feature type="region of interest" description="Disordered" evidence="1">
    <location>
        <begin position="1"/>
        <end position="54"/>
    </location>
</feature>
<evidence type="ECO:0000256" key="1">
    <source>
        <dbReference type="SAM" id="MobiDB-lite"/>
    </source>
</evidence>
<evidence type="ECO:0000313" key="2">
    <source>
        <dbReference type="EMBL" id="GEB55473.1"/>
    </source>
</evidence>
<gene>
    <name evidence="2" type="ORF">SGA01_10780</name>
</gene>
<dbReference type="EMBL" id="BJMN01000007">
    <property type="protein sequence ID" value="GEB55473.1"/>
    <property type="molecule type" value="Genomic_DNA"/>
</dbReference>
<evidence type="ECO:0000313" key="3">
    <source>
        <dbReference type="Proteomes" id="UP000315226"/>
    </source>
</evidence>
<dbReference type="AlphaFoldDB" id="A0A4Y3RFM8"/>
<feature type="compositionally biased region" description="Basic and acidic residues" evidence="1">
    <location>
        <begin position="43"/>
        <end position="54"/>
    </location>
</feature>
<name>A0A4Y3RFM8_9ACTN</name>
<keyword evidence="3" id="KW-1185">Reference proteome</keyword>
<reference evidence="2 3" key="1">
    <citation type="submission" date="2019-06" db="EMBL/GenBank/DDBJ databases">
        <title>Whole genome shotgun sequence of Streptomyces gardneri NBRC 12865.</title>
        <authorList>
            <person name="Hosoyama A."/>
            <person name="Uohara A."/>
            <person name="Ohji S."/>
            <person name="Ichikawa N."/>
        </authorList>
    </citation>
    <scope>NUCLEOTIDE SEQUENCE [LARGE SCALE GENOMIC DNA]</scope>
    <source>
        <strain evidence="2 3">NBRC 12865</strain>
    </source>
</reference>
<dbReference type="Proteomes" id="UP000315226">
    <property type="component" value="Unassembled WGS sequence"/>
</dbReference>